<feature type="compositionally biased region" description="Low complexity" evidence="2">
    <location>
        <begin position="51"/>
        <end position="61"/>
    </location>
</feature>
<dbReference type="Pfam" id="PF00005">
    <property type="entry name" value="ABC_tran"/>
    <property type="match status" value="1"/>
</dbReference>
<evidence type="ECO:0000256" key="1">
    <source>
        <dbReference type="ARBA" id="ARBA00022448"/>
    </source>
</evidence>
<accession>A0A420Y3G6</accession>
<keyword evidence="1" id="KW-0813">Transport</keyword>
<feature type="compositionally biased region" description="Basic and acidic residues" evidence="2">
    <location>
        <begin position="31"/>
        <end position="41"/>
    </location>
</feature>
<dbReference type="PANTHER" id="PTHR19241">
    <property type="entry name" value="ATP-BINDING CASSETTE TRANSPORTER"/>
    <property type="match status" value="1"/>
</dbReference>
<proteinExistence type="predicted"/>
<feature type="region of interest" description="Disordered" evidence="2">
    <location>
        <begin position="1"/>
        <end position="64"/>
    </location>
</feature>
<dbReference type="GO" id="GO:0016887">
    <property type="term" value="F:ATP hydrolysis activity"/>
    <property type="evidence" value="ECO:0007669"/>
    <property type="project" value="InterPro"/>
</dbReference>
<keyword evidence="6" id="KW-1185">Reference proteome</keyword>
<evidence type="ECO:0000313" key="6">
    <source>
        <dbReference type="Proteomes" id="UP000275385"/>
    </source>
</evidence>
<evidence type="ECO:0008006" key="7">
    <source>
        <dbReference type="Google" id="ProtNLM"/>
    </source>
</evidence>
<dbReference type="AlphaFoldDB" id="A0A420Y3G6"/>
<evidence type="ECO:0000259" key="3">
    <source>
        <dbReference type="Pfam" id="PF00005"/>
    </source>
</evidence>
<sequence length="342" mass="37526">MATWESEEPSVGHQNPSHTAECGVEASSADDDVRTTERPIERSSVPDADADSGSATSAQSDLTRTRTNTIIEESDRSELRRIANALADGRAGGIDEVTGPEDLALQPQSSHFDLSKWLQNFIQDLRGKGTTPIRAGVVYQNLNVSGSTPDLQVQQTVVSFLKAPLRVGEILGFRKKPPHRKILRNFDGILQGGELLVVLGRPGSGCSSLLKTISGELHGLHVDRDSTIHYNGIPQHQMIKEFKGEVIYNQEVDKHFPELTVGQTLEFAASARMPLHRFHNMHRGDAARYVAQVVMAVCGLRHTYNTRVGNEFIRGVSGGERKRVSIAEMMVAGSPLCAWDNR</sequence>
<dbReference type="EMBL" id="QVQW01000057">
    <property type="protein sequence ID" value="RKU42425.1"/>
    <property type="molecule type" value="Genomic_DNA"/>
</dbReference>
<name>A0A420Y3G6_9PEZI</name>
<dbReference type="InterPro" id="IPR029481">
    <property type="entry name" value="ABC_trans_N"/>
</dbReference>
<dbReference type="Pfam" id="PF14510">
    <property type="entry name" value="ABC_trans_N"/>
    <property type="match status" value="1"/>
</dbReference>
<dbReference type="STRING" id="177199.A0A420Y3G6"/>
<dbReference type="OrthoDB" id="5152658at2759"/>
<feature type="domain" description="ABC transporter" evidence="3">
    <location>
        <begin position="184"/>
        <end position="341"/>
    </location>
</feature>
<evidence type="ECO:0000313" key="5">
    <source>
        <dbReference type="EMBL" id="RKU42425.1"/>
    </source>
</evidence>
<protein>
    <recommendedName>
        <fullName evidence="7">ABC transporter domain-containing protein</fullName>
    </recommendedName>
</protein>
<evidence type="ECO:0000259" key="4">
    <source>
        <dbReference type="Pfam" id="PF14510"/>
    </source>
</evidence>
<dbReference type="InterPro" id="IPR027417">
    <property type="entry name" value="P-loop_NTPase"/>
</dbReference>
<reference evidence="5 6" key="1">
    <citation type="submission" date="2018-08" db="EMBL/GenBank/DDBJ databases">
        <title>Draft genome of the lignicolous fungus Coniochaeta pulveracea.</title>
        <authorList>
            <person name="Borstlap C.J."/>
            <person name="De Witt R.N."/>
            <person name="Botha A."/>
            <person name="Volschenk H."/>
        </authorList>
    </citation>
    <scope>NUCLEOTIDE SEQUENCE [LARGE SCALE GENOMIC DNA]</scope>
    <source>
        <strain evidence="5 6">CAB683</strain>
    </source>
</reference>
<comment type="caution">
    <text evidence="5">The sequence shown here is derived from an EMBL/GenBank/DDBJ whole genome shotgun (WGS) entry which is preliminary data.</text>
</comment>
<feature type="domain" description="Pleiotropic ABC efflux transporter N-terminal" evidence="4">
    <location>
        <begin position="78"/>
        <end position="159"/>
    </location>
</feature>
<dbReference type="Gene3D" id="3.40.50.300">
    <property type="entry name" value="P-loop containing nucleotide triphosphate hydrolases"/>
    <property type="match status" value="1"/>
</dbReference>
<gene>
    <name evidence="5" type="ORF">DL546_005912</name>
</gene>
<dbReference type="InterPro" id="IPR003439">
    <property type="entry name" value="ABC_transporter-like_ATP-bd"/>
</dbReference>
<dbReference type="SUPFAM" id="SSF52540">
    <property type="entry name" value="P-loop containing nucleoside triphosphate hydrolases"/>
    <property type="match status" value="1"/>
</dbReference>
<dbReference type="Proteomes" id="UP000275385">
    <property type="component" value="Unassembled WGS sequence"/>
</dbReference>
<organism evidence="5 6">
    <name type="scientific">Coniochaeta pulveracea</name>
    <dbReference type="NCBI Taxonomy" id="177199"/>
    <lineage>
        <taxon>Eukaryota</taxon>
        <taxon>Fungi</taxon>
        <taxon>Dikarya</taxon>
        <taxon>Ascomycota</taxon>
        <taxon>Pezizomycotina</taxon>
        <taxon>Sordariomycetes</taxon>
        <taxon>Sordariomycetidae</taxon>
        <taxon>Coniochaetales</taxon>
        <taxon>Coniochaetaceae</taxon>
        <taxon>Coniochaeta</taxon>
    </lineage>
</organism>
<evidence type="ECO:0000256" key="2">
    <source>
        <dbReference type="SAM" id="MobiDB-lite"/>
    </source>
</evidence>
<dbReference type="GO" id="GO:0005524">
    <property type="term" value="F:ATP binding"/>
    <property type="evidence" value="ECO:0007669"/>
    <property type="project" value="InterPro"/>
</dbReference>